<reference evidence="1 2" key="1">
    <citation type="submission" date="2018-07" db="EMBL/GenBank/DDBJ databases">
        <title>Anaerosacharophilus polymeroproducens gen. nov. sp. nov., an anaerobic bacterium isolated from salt field.</title>
        <authorList>
            <person name="Kim W."/>
            <person name="Yang S.-H."/>
            <person name="Oh J."/>
            <person name="Lee J.-H."/>
            <person name="Kwon K.K."/>
        </authorList>
    </citation>
    <scope>NUCLEOTIDE SEQUENCE [LARGE SCALE GENOMIC DNA]</scope>
    <source>
        <strain evidence="1 2">MCWD5</strain>
    </source>
</reference>
<comment type="caution">
    <text evidence="1">The sequence shown here is derived from an EMBL/GenBank/DDBJ whole genome shotgun (WGS) entry which is preliminary data.</text>
</comment>
<dbReference type="Proteomes" id="UP000255036">
    <property type="component" value="Unassembled WGS sequence"/>
</dbReference>
<dbReference type="EMBL" id="QRCT01000049">
    <property type="protein sequence ID" value="RDU22344.1"/>
    <property type="molecule type" value="Genomic_DNA"/>
</dbReference>
<sequence>MNACAGWAGDLLQIGGNIKVTNDITEINYFEQPNVLKKFICDKPGDLDEYNLFQYNYKTKISKKINKGESLGISLVDLCQEEKFGKFDGNSYGLAHANAFETKINELINLE</sequence>
<accession>A0A371AS07</accession>
<keyword evidence="2" id="KW-1185">Reference proteome</keyword>
<name>A0A371AS07_9FIRM</name>
<evidence type="ECO:0000313" key="2">
    <source>
        <dbReference type="Proteomes" id="UP000255036"/>
    </source>
</evidence>
<protein>
    <submittedName>
        <fullName evidence="1">Uncharacterized protein</fullName>
    </submittedName>
</protein>
<evidence type="ECO:0000313" key="1">
    <source>
        <dbReference type="EMBL" id="RDU22344.1"/>
    </source>
</evidence>
<organism evidence="1 2">
    <name type="scientific">Anaerosacchariphilus polymeriproducens</name>
    <dbReference type="NCBI Taxonomy" id="1812858"/>
    <lineage>
        <taxon>Bacteria</taxon>
        <taxon>Bacillati</taxon>
        <taxon>Bacillota</taxon>
        <taxon>Clostridia</taxon>
        <taxon>Lachnospirales</taxon>
        <taxon>Lachnospiraceae</taxon>
        <taxon>Anaerosacchariphilus</taxon>
    </lineage>
</organism>
<dbReference type="AlphaFoldDB" id="A0A371AS07"/>
<proteinExistence type="predicted"/>
<gene>
    <name evidence="1" type="ORF">DWV06_13685</name>
</gene>
<dbReference type="RefSeq" id="WP_115482754.1">
    <property type="nucleotide sequence ID" value="NZ_QRCT01000049.1"/>
</dbReference>
<dbReference type="OrthoDB" id="1795295at2"/>